<feature type="signal peptide" evidence="1">
    <location>
        <begin position="1"/>
        <end position="21"/>
    </location>
</feature>
<evidence type="ECO:0000259" key="2">
    <source>
        <dbReference type="Pfam" id="PF18426"/>
    </source>
</evidence>
<dbReference type="PROSITE" id="PS51257">
    <property type="entry name" value="PROKAR_LIPOPROTEIN"/>
    <property type="match status" value="1"/>
</dbReference>
<protein>
    <recommendedName>
        <fullName evidence="2">Tle cognate immunity protein 4 C-terminal domain-containing protein</fullName>
    </recommendedName>
</protein>
<keyword evidence="1" id="KW-0732">Signal</keyword>
<dbReference type="KEGG" id="asol:BEN76_12015"/>
<feature type="chain" id="PRO_5013247263" description="Tle cognate immunity protein 4 C-terminal domain-containing protein" evidence="1">
    <location>
        <begin position="22"/>
        <end position="352"/>
    </location>
</feature>
<gene>
    <name evidence="3" type="ORF">BEN76_12015</name>
</gene>
<dbReference type="AlphaFoldDB" id="A0A1P8EKG0"/>
<feature type="domain" description="Tle cognate immunity protein 4 C-terminal" evidence="2">
    <location>
        <begin position="183"/>
        <end position="347"/>
    </location>
</feature>
<dbReference type="Pfam" id="PF18426">
    <property type="entry name" value="Tli4_C"/>
    <property type="match status" value="1"/>
</dbReference>
<name>A0A1P8EKG0_9GAMM</name>
<dbReference type="Proteomes" id="UP000185674">
    <property type="component" value="Chromosome"/>
</dbReference>
<organism evidence="3 4">
    <name type="scientific">Acinetobacter soli</name>
    <dbReference type="NCBI Taxonomy" id="487316"/>
    <lineage>
        <taxon>Bacteria</taxon>
        <taxon>Pseudomonadati</taxon>
        <taxon>Pseudomonadota</taxon>
        <taxon>Gammaproteobacteria</taxon>
        <taxon>Moraxellales</taxon>
        <taxon>Moraxellaceae</taxon>
        <taxon>Acinetobacter</taxon>
    </lineage>
</organism>
<dbReference type="EMBL" id="CP016896">
    <property type="protein sequence ID" value="APV36699.1"/>
    <property type="molecule type" value="Genomic_DNA"/>
</dbReference>
<sequence length="352" mass="40584">MNVLKCLTLCLLTVVSFSACSNVEKEQEGIKVIDYRNPKKVCFGRIELTVPKETEVEYSNFNYNGSNIEVDESVKTYEAYQKLINDKIQYLKHEPHEKEGVLLKQEILGPVNQLNRSVSHIIAYRPTEYTVEGYEIYGYLYLGPRRLVVLKSGSDNNLLDEAIEDMKQILRNIKIKSAKGEDQAGLCWKDFFIVDDMSKNIPFGGGYLHFKFPSYPRVRVDIEHRVRLESDRPLIEMVKENEANAPLIFKAMMSTTNLREQKKEIHGLAGEEIFGHAHRRGFVERGFESAAWQYMGSLENNNDPFIHYSLESAELVHDDEPLESTISQKKVFQLHDFILNSIQIAPNNKKEQ</sequence>
<accession>A0A1P8EKG0</accession>
<reference evidence="3 4" key="1">
    <citation type="submission" date="2016-08" db="EMBL/GenBank/DDBJ databases">
        <title>Complete genome sequence of Acinetobacter baylyi strain GFJ2.</title>
        <authorList>
            <person name="Tabata M."/>
            <person name="Kuboki S."/>
            <person name="Gibu N."/>
            <person name="Kinouchi Y."/>
            <person name="Vangnai A."/>
            <person name="Kasai D."/>
            <person name="Fukuda M."/>
        </authorList>
    </citation>
    <scope>NUCLEOTIDE SEQUENCE [LARGE SCALE GENOMIC DNA]</scope>
    <source>
        <strain evidence="3 4">GFJ2</strain>
    </source>
</reference>
<evidence type="ECO:0000256" key="1">
    <source>
        <dbReference type="SAM" id="SignalP"/>
    </source>
</evidence>
<dbReference type="STRING" id="487316.BEN76_12015"/>
<proteinExistence type="predicted"/>
<dbReference type="RefSeq" id="WP_076033152.1">
    <property type="nucleotide sequence ID" value="NZ_BKCR01000003.1"/>
</dbReference>
<evidence type="ECO:0000313" key="4">
    <source>
        <dbReference type="Proteomes" id="UP000185674"/>
    </source>
</evidence>
<dbReference type="InterPro" id="IPR041290">
    <property type="entry name" value="Tli4_C"/>
</dbReference>
<evidence type="ECO:0000313" key="3">
    <source>
        <dbReference type="EMBL" id="APV36699.1"/>
    </source>
</evidence>